<accession>A0AAU9N9X6</accession>
<name>A0AAU9N9X6_9ASTR</name>
<keyword evidence="2" id="KW-1185">Reference proteome</keyword>
<dbReference type="EMBL" id="CAKMRJ010003334">
    <property type="protein sequence ID" value="CAH1434043.1"/>
    <property type="molecule type" value="Genomic_DNA"/>
</dbReference>
<evidence type="ECO:0000313" key="1">
    <source>
        <dbReference type="EMBL" id="CAH1434043.1"/>
    </source>
</evidence>
<dbReference type="Proteomes" id="UP001157418">
    <property type="component" value="Unassembled WGS sequence"/>
</dbReference>
<protein>
    <submittedName>
        <fullName evidence="1">Uncharacterized protein</fullName>
    </submittedName>
</protein>
<sequence>MEWRSTSIYDDSFTLYSNKEQMARVLRCFHVVADEFPEYVLVGAGMSTSWRLCGMMQEFYVVSRASAIQDFEQRPAAVEPSRSASIDPVSAVIGFGSSRNKYVEEEVVEDIK</sequence>
<dbReference type="AlphaFoldDB" id="A0AAU9N9X6"/>
<comment type="caution">
    <text evidence="1">The sequence shown here is derived from an EMBL/GenBank/DDBJ whole genome shotgun (WGS) entry which is preliminary data.</text>
</comment>
<reference evidence="1 2" key="1">
    <citation type="submission" date="2022-01" db="EMBL/GenBank/DDBJ databases">
        <authorList>
            <person name="Xiong W."/>
            <person name="Schranz E."/>
        </authorList>
    </citation>
    <scope>NUCLEOTIDE SEQUENCE [LARGE SCALE GENOMIC DNA]</scope>
</reference>
<gene>
    <name evidence="1" type="ORF">LVIROSA_LOCUS20594</name>
</gene>
<organism evidence="1 2">
    <name type="scientific">Lactuca virosa</name>
    <dbReference type="NCBI Taxonomy" id="75947"/>
    <lineage>
        <taxon>Eukaryota</taxon>
        <taxon>Viridiplantae</taxon>
        <taxon>Streptophyta</taxon>
        <taxon>Embryophyta</taxon>
        <taxon>Tracheophyta</taxon>
        <taxon>Spermatophyta</taxon>
        <taxon>Magnoliopsida</taxon>
        <taxon>eudicotyledons</taxon>
        <taxon>Gunneridae</taxon>
        <taxon>Pentapetalae</taxon>
        <taxon>asterids</taxon>
        <taxon>campanulids</taxon>
        <taxon>Asterales</taxon>
        <taxon>Asteraceae</taxon>
        <taxon>Cichorioideae</taxon>
        <taxon>Cichorieae</taxon>
        <taxon>Lactucinae</taxon>
        <taxon>Lactuca</taxon>
    </lineage>
</organism>
<evidence type="ECO:0000313" key="2">
    <source>
        <dbReference type="Proteomes" id="UP001157418"/>
    </source>
</evidence>
<proteinExistence type="predicted"/>